<evidence type="ECO:0000313" key="2">
    <source>
        <dbReference type="EMBL" id="NDV91747.1"/>
    </source>
</evidence>
<dbReference type="AlphaFoldDB" id="A0A7X5LLU9"/>
<comment type="caution">
    <text evidence="2">The sequence shown here is derived from an EMBL/GenBank/DDBJ whole genome shotgun (WGS) entry which is preliminary data.</text>
</comment>
<dbReference type="EMBL" id="JAAAWN010000013">
    <property type="protein sequence ID" value="NDV91747.1"/>
    <property type="molecule type" value="Genomic_DNA"/>
</dbReference>
<keyword evidence="1" id="KW-0732">Signal</keyword>
<name>A0A7X5LLU9_9ALTE</name>
<gene>
    <name evidence="2" type="ORF">GTH32_11180</name>
</gene>
<feature type="signal peptide" evidence="1">
    <location>
        <begin position="1"/>
        <end position="22"/>
    </location>
</feature>
<accession>A0A7X5LLU9</accession>
<dbReference type="Gene3D" id="3.40.190.10">
    <property type="entry name" value="Periplasmic binding protein-like II"/>
    <property type="match status" value="2"/>
</dbReference>
<feature type="chain" id="PRO_5031031620" description="Solute-binding protein family 3/N-terminal domain-containing protein" evidence="1">
    <location>
        <begin position="23"/>
        <end position="325"/>
    </location>
</feature>
<keyword evidence="3" id="KW-1185">Reference proteome</keyword>
<organism evidence="2 3">
    <name type="scientific">Alteromonas profundi</name>
    <dbReference type="NCBI Taxonomy" id="2696062"/>
    <lineage>
        <taxon>Bacteria</taxon>
        <taxon>Pseudomonadati</taxon>
        <taxon>Pseudomonadota</taxon>
        <taxon>Gammaproteobacteria</taxon>
        <taxon>Alteromonadales</taxon>
        <taxon>Alteromonadaceae</taxon>
        <taxon>Alteromonas/Salinimonas group</taxon>
        <taxon>Alteromonas</taxon>
    </lineage>
</organism>
<dbReference type="SUPFAM" id="SSF53850">
    <property type="entry name" value="Periplasmic binding protein-like II"/>
    <property type="match status" value="1"/>
</dbReference>
<reference evidence="2 3" key="1">
    <citation type="submission" date="2020-01" db="EMBL/GenBank/DDBJ databases">
        <authorList>
            <person name="Chen J."/>
            <person name="Zhu S."/>
            <person name="Yang J."/>
        </authorList>
    </citation>
    <scope>NUCLEOTIDE SEQUENCE [LARGE SCALE GENOMIC DNA]</scope>
    <source>
        <strain evidence="2 3">345S023</strain>
    </source>
</reference>
<protein>
    <recommendedName>
        <fullName evidence="4">Solute-binding protein family 3/N-terminal domain-containing protein</fullName>
    </recommendedName>
</protein>
<sequence length="325" mass="36080">MAVLVRVIALLTLGLLSFGVHADTLKLAAAPFETYITGDGEPARVNRVINAAFEKMGQPVELQIMREAFLGSSVRAGRVAGEFAYIDLGEKQQNLLLSKPYLPLYLYATSKKGSVKNITLVPHLKDMRIAIENKFANTPTFRLLKDVKWSRNPTAYDAYKQLADDRAPLLITSRLLIEEFNLLLDSVNQELLHYSAAPLVTTGFQLALNANTPNAQVIIDKFDTTTSTMQKDGSYNELLGIHWLMKDVNQDGVADYIGNSRITKQSAPLTGAFPLDSTLPGDESVFIIDNQTYNNFAAAQAKLHDTPARESLLDPEVYDTMLKRW</sequence>
<proteinExistence type="predicted"/>
<evidence type="ECO:0000313" key="3">
    <source>
        <dbReference type="Proteomes" id="UP000470213"/>
    </source>
</evidence>
<dbReference type="Proteomes" id="UP000470213">
    <property type="component" value="Unassembled WGS sequence"/>
</dbReference>
<evidence type="ECO:0000256" key="1">
    <source>
        <dbReference type="SAM" id="SignalP"/>
    </source>
</evidence>
<evidence type="ECO:0008006" key="4">
    <source>
        <dbReference type="Google" id="ProtNLM"/>
    </source>
</evidence>